<evidence type="ECO:0000313" key="2">
    <source>
        <dbReference type="EMBL" id="KAJ3124090.1"/>
    </source>
</evidence>
<accession>A0AAD5XE73</accession>
<dbReference type="EMBL" id="JADGJH010000696">
    <property type="protein sequence ID" value="KAJ3124090.1"/>
    <property type="molecule type" value="Genomic_DNA"/>
</dbReference>
<dbReference type="AlphaFoldDB" id="A0AAD5XE73"/>
<organism evidence="2 3">
    <name type="scientific">Physocladia obscura</name>
    <dbReference type="NCBI Taxonomy" id="109957"/>
    <lineage>
        <taxon>Eukaryota</taxon>
        <taxon>Fungi</taxon>
        <taxon>Fungi incertae sedis</taxon>
        <taxon>Chytridiomycota</taxon>
        <taxon>Chytridiomycota incertae sedis</taxon>
        <taxon>Chytridiomycetes</taxon>
        <taxon>Chytridiales</taxon>
        <taxon>Chytriomycetaceae</taxon>
        <taxon>Physocladia</taxon>
    </lineage>
</organism>
<sequence>MQHLHSLINDNEFGPIPNICKLASGNNKQQQNYHSTTPRGRTQFKPWCAQDASEDENECNSHFQQGKSKQYRKSLNSNCKPNFFADNSDSEQELPHRPSNAPNHLGNDEGFSGRCGNGAFAAKTSRNTRSFATQNNFEDDDDVWGDAPKKSQNKCQIMSFVKTNIVDELLEDRERDELQALLIKKLIKSSSTTRNRVGIIQALVSGQNVAPQTIAKLLAQDCIMDHMSKKIICNLLDDFVANRHADHIIHDLVLNIPHLPDQNQKIVTRENFIKDKMAVKHVQKLTAPNANKIVTKDCILDPFEMLTEAENAGYGSRVTPRGIKYSGCCDQTF</sequence>
<evidence type="ECO:0000256" key="1">
    <source>
        <dbReference type="SAM" id="MobiDB-lite"/>
    </source>
</evidence>
<reference evidence="2" key="1">
    <citation type="submission" date="2020-05" db="EMBL/GenBank/DDBJ databases">
        <title>Phylogenomic resolution of chytrid fungi.</title>
        <authorList>
            <person name="Stajich J.E."/>
            <person name="Amses K."/>
            <person name="Simmons R."/>
            <person name="Seto K."/>
            <person name="Myers J."/>
            <person name="Bonds A."/>
            <person name="Quandt C.A."/>
            <person name="Barry K."/>
            <person name="Liu P."/>
            <person name="Grigoriev I."/>
            <person name="Longcore J.E."/>
            <person name="James T.Y."/>
        </authorList>
    </citation>
    <scope>NUCLEOTIDE SEQUENCE</scope>
    <source>
        <strain evidence="2">JEL0513</strain>
    </source>
</reference>
<proteinExistence type="predicted"/>
<dbReference type="Proteomes" id="UP001211907">
    <property type="component" value="Unassembled WGS sequence"/>
</dbReference>
<evidence type="ECO:0000313" key="3">
    <source>
        <dbReference type="Proteomes" id="UP001211907"/>
    </source>
</evidence>
<name>A0AAD5XE73_9FUNG</name>
<keyword evidence="3" id="KW-1185">Reference proteome</keyword>
<feature type="region of interest" description="Disordered" evidence="1">
    <location>
        <begin position="82"/>
        <end position="112"/>
    </location>
</feature>
<protein>
    <submittedName>
        <fullName evidence="2">Uncharacterized protein</fullName>
    </submittedName>
</protein>
<gene>
    <name evidence="2" type="ORF">HK100_011366</name>
</gene>
<comment type="caution">
    <text evidence="2">The sequence shown here is derived from an EMBL/GenBank/DDBJ whole genome shotgun (WGS) entry which is preliminary data.</text>
</comment>